<keyword evidence="9" id="KW-1185">Reference proteome</keyword>
<feature type="domain" description="HTH luxR-type" evidence="6">
    <location>
        <begin position="152"/>
        <end position="214"/>
    </location>
</feature>
<dbReference type="Pfam" id="PF00072">
    <property type="entry name" value="Response_reg"/>
    <property type="match status" value="1"/>
</dbReference>
<reference evidence="8 9" key="1">
    <citation type="submission" date="2022-08" db="EMBL/GenBank/DDBJ databases">
        <title>Aerococcaceae sp. nov isolated from spoiled eye mask.</title>
        <authorList>
            <person name="Zhou G."/>
            <person name="Xie X.-B."/>
            <person name="Shi Q.-S."/>
            <person name="Wang Y.-S."/>
            <person name="Wen X."/>
            <person name="Peng H."/>
            <person name="Yang X.-J."/>
            <person name="Tao H.-B."/>
            <person name="Huang X.-M."/>
        </authorList>
    </citation>
    <scope>NUCLEOTIDE SEQUENCE [LARGE SCALE GENOMIC DNA]</scope>
    <source>
        <strain evidence="9">DM20194951</strain>
    </source>
</reference>
<keyword evidence="4" id="KW-0804">Transcription</keyword>
<dbReference type="InterPro" id="IPR000792">
    <property type="entry name" value="Tscrpt_reg_LuxR_C"/>
</dbReference>
<name>A0ABY5P8P8_9LACT</name>
<dbReference type="InterPro" id="IPR058245">
    <property type="entry name" value="NreC/VraR/RcsB-like_REC"/>
</dbReference>
<dbReference type="PROSITE" id="PS50043">
    <property type="entry name" value="HTH_LUXR_2"/>
    <property type="match status" value="1"/>
</dbReference>
<dbReference type="SMART" id="SM00421">
    <property type="entry name" value="HTH_LUXR"/>
    <property type="match status" value="1"/>
</dbReference>
<dbReference type="InterPro" id="IPR011006">
    <property type="entry name" value="CheY-like_superfamily"/>
</dbReference>
<dbReference type="SUPFAM" id="SSF52172">
    <property type="entry name" value="CheY-like"/>
    <property type="match status" value="1"/>
</dbReference>
<evidence type="ECO:0000259" key="7">
    <source>
        <dbReference type="PROSITE" id="PS50110"/>
    </source>
</evidence>
<accession>A0ABY5P8P8</accession>
<organism evidence="8 9">
    <name type="scientific">Fundicoccus culcitae</name>
    <dbReference type="NCBI Taxonomy" id="2969821"/>
    <lineage>
        <taxon>Bacteria</taxon>
        <taxon>Bacillati</taxon>
        <taxon>Bacillota</taxon>
        <taxon>Bacilli</taxon>
        <taxon>Lactobacillales</taxon>
        <taxon>Aerococcaceae</taxon>
        <taxon>Fundicoccus</taxon>
    </lineage>
</organism>
<dbReference type="CDD" id="cd17535">
    <property type="entry name" value="REC_NarL-like"/>
    <property type="match status" value="1"/>
</dbReference>
<dbReference type="InterPro" id="IPR016032">
    <property type="entry name" value="Sig_transdc_resp-reg_C-effctor"/>
</dbReference>
<dbReference type="SUPFAM" id="SSF46894">
    <property type="entry name" value="C-terminal effector domain of the bipartite response regulators"/>
    <property type="match status" value="1"/>
</dbReference>
<keyword evidence="2" id="KW-0805">Transcription regulation</keyword>
<dbReference type="Pfam" id="PF00196">
    <property type="entry name" value="GerE"/>
    <property type="match status" value="1"/>
</dbReference>
<dbReference type="PANTHER" id="PTHR43214">
    <property type="entry name" value="TWO-COMPONENT RESPONSE REGULATOR"/>
    <property type="match status" value="1"/>
</dbReference>
<feature type="modified residue" description="4-aspartylphosphate" evidence="5">
    <location>
        <position position="58"/>
    </location>
</feature>
<dbReference type="EMBL" id="CP102453">
    <property type="protein sequence ID" value="UUX34738.1"/>
    <property type="molecule type" value="Genomic_DNA"/>
</dbReference>
<gene>
    <name evidence="8" type="ORF">NRE15_03555</name>
</gene>
<evidence type="ECO:0000256" key="2">
    <source>
        <dbReference type="ARBA" id="ARBA00023015"/>
    </source>
</evidence>
<dbReference type="Proteomes" id="UP001315967">
    <property type="component" value="Chromosome"/>
</dbReference>
<evidence type="ECO:0000313" key="9">
    <source>
        <dbReference type="Proteomes" id="UP001315967"/>
    </source>
</evidence>
<dbReference type="PROSITE" id="PS50110">
    <property type="entry name" value="RESPONSE_REGULATORY"/>
    <property type="match status" value="1"/>
</dbReference>
<sequence length="217" mass="24061">MSKESIKVLLVDDEQLIRGGLKILLNEFERLEIVGEVKNGREALAFCDQHRVDIVLMDIRMPEVNGIEGTELIKKKHPNIKVLILTTFQDVEYISQSMQVGASGYLLKDSSPEEIYAGIQIALSDNVVLDGKISQAMLANTTAQANTAFSPAAFDLSDKEIEIIRYIASGLNNQEIAGNMFLSVGTIKNNISMILSKLELRDRTQLAIFAFQKGLMN</sequence>
<dbReference type="RefSeq" id="WP_313794239.1">
    <property type="nucleotide sequence ID" value="NZ_CP102453.1"/>
</dbReference>
<dbReference type="Gene3D" id="3.40.50.2300">
    <property type="match status" value="1"/>
</dbReference>
<proteinExistence type="predicted"/>
<keyword evidence="1 5" id="KW-0597">Phosphoprotein</keyword>
<dbReference type="InterPro" id="IPR001789">
    <property type="entry name" value="Sig_transdc_resp-reg_receiver"/>
</dbReference>
<dbReference type="PRINTS" id="PR00038">
    <property type="entry name" value="HTHLUXR"/>
</dbReference>
<evidence type="ECO:0000256" key="3">
    <source>
        <dbReference type="ARBA" id="ARBA00023125"/>
    </source>
</evidence>
<protein>
    <submittedName>
        <fullName evidence="8">Response regulator transcription factor</fullName>
    </submittedName>
</protein>
<dbReference type="InterPro" id="IPR039420">
    <property type="entry name" value="WalR-like"/>
</dbReference>
<evidence type="ECO:0000256" key="4">
    <source>
        <dbReference type="ARBA" id="ARBA00023163"/>
    </source>
</evidence>
<evidence type="ECO:0000256" key="5">
    <source>
        <dbReference type="PROSITE-ProRule" id="PRU00169"/>
    </source>
</evidence>
<keyword evidence="3" id="KW-0238">DNA-binding</keyword>
<dbReference type="SMART" id="SM00448">
    <property type="entry name" value="REC"/>
    <property type="match status" value="1"/>
</dbReference>
<evidence type="ECO:0000313" key="8">
    <source>
        <dbReference type="EMBL" id="UUX34738.1"/>
    </source>
</evidence>
<dbReference type="CDD" id="cd06170">
    <property type="entry name" value="LuxR_C_like"/>
    <property type="match status" value="1"/>
</dbReference>
<feature type="domain" description="Response regulatory" evidence="7">
    <location>
        <begin position="7"/>
        <end position="123"/>
    </location>
</feature>
<dbReference type="PANTHER" id="PTHR43214:SF40">
    <property type="entry name" value="TRANSCRIPTIONAL REGULATORY PROTEIN LNRK"/>
    <property type="match status" value="1"/>
</dbReference>
<evidence type="ECO:0000259" key="6">
    <source>
        <dbReference type="PROSITE" id="PS50043"/>
    </source>
</evidence>
<evidence type="ECO:0000256" key="1">
    <source>
        <dbReference type="ARBA" id="ARBA00022553"/>
    </source>
</evidence>